<evidence type="ECO:0000256" key="7">
    <source>
        <dbReference type="ARBA" id="ARBA00022755"/>
    </source>
</evidence>
<dbReference type="GO" id="GO:0006189">
    <property type="term" value="P:'de novo' IMP biosynthetic process"/>
    <property type="evidence" value="ECO:0007669"/>
    <property type="project" value="UniProtKB-UniPathway"/>
</dbReference>
<comment type="catalytic activity">
    <reaction evidence="9">
        <text>(2S)-2-[5-amino-1-(5-phospho-beta-D-ribosyl)imidazole-4-carboxamido]succinate = 5-amino-1-(5-phospho-beta-D-ribosyl)imidazole-4-carboxamide + fumarate</text>
        <dbReference type="Rhea" id="RHEA:23920"/>
        <dbReference type="ChEBI" id="CHEBI:29806"/>
        <dbReference type="ChEBI" id="CHEBI:58443"/>
        <dbReference type="ChEBI" id="CHEBI:58475"/>
        <dbReference type="EC" id="4.3.2.2"/>
    </reaction>
    <physiologicalReaction direction="left-to-right" evidence="9">
        <dbReference type="Rhea" id="RHEA:23921"/>
    </physiologicalReaction>
</comment>
<sequence length="464" mass="51995">MSLPEHRTVDTINGSVCVLDWRYGSEEMRSLFKVESIVKRYIEVEKALMVGLARAGLAPEMCIEVLDKCSQGIKAEDVYAKEKELGHDIASLAYLLGERCGECGRYVHLGATSYDIVDTSWALAIRSALAIVMRRLRTVLEMLIDLSTRYADSIMVGRTHGQHALPITFGFKVANYVYELSRSYERLCECGKRIVKGKMSGAVGTMAAWGDRGFVVEKHAVEYLGLEPHAISTQVAPRDGFAELLSDLAILASQLDRFALEVRELSRPEIGEVYESAKRIGSSTMPHKRNPVIAERISGLAKILRGLVVSALENIPLMHERDLTNSSSERILIPHAFLIIDQMLIDMEKLLKTIHVDTEAMLRNIEKTRGALMAEAIMVKLVEKGMPRHVAHKKLQELAMDIREGETFLDKLLSDSEISKLLTEEELREALDYRRYLGQYRNLIERAISYARSAMGVCKPGATP</sequence>
<dbReference type="SUPFAM" id="SSF48557">
    <property type="entry name" value="L-aspartase-like"/>
    <property type="match status" value="1"/>
</dbReference>
<evidence type="ECO:0000256" key="12">
    <source>
        <dbReference type="ARBA" id="ARBA00049115"/>
    </source>
</evidence>
<dbReference type="InterPro" id="IPR004769">
    <property type="entry name" value="Pur_lyase"/>
</dbReference>
<dbReference type="Gene3D" id="1.10.275.10">
    <property type="entry name" value="Fumarase/aspartase (N-terminal domain)"/>
    <property type="match status" value="1"/>
</dbReference>
<dbReference type="UniPathway" id="UPA00074">
    <property type="reaction ID" value="UER00132"/>
</dbReference>
<evidence type="ECO:0000313" key="16">
    <source>
        <dbReference type="EMBL" id="HEW52745.1"/>
    </source>
</evidence>
<dbReference type="PRINTS" id="PR00149">
    <property type="entry name" value="FUMRATELYASE"/>
</dbReference>
<dbReference type="InterPro" id="IPR022761">
    <property type="entry name" value="Fumarate_lyase_N"/>
</dbReference>
<dbReference type="GO" id="GO:0070626">
    <property type="term" value="F:(S)-2-(5-amino-1-(5-phospho-D-ribosyl)imidazole-4-carboxamido) succinate lyase (fumarate-forming) activity"/>
    <property type="evidence" value="ECO:0007669"/>
    <property type="project" value="TreeGrafter"/>
</dbReference>
<dbReference type="SMART" id="SM00998">
    <property type="entry name" value="ADSL_C"/>
    <property type="match status" value="1"/>
</dbReference>
<dbReference type="PANTHER" id="PTHR43172">
    <property type="entry name" value="ADENYLOSUCCINATE LYASE"/>
    <property type="match status" value="1"/>
</dbReference>
<dbReference type="FunFam" id="1.20.200.10:FF:000008">
    <property type="entry name" value="Adenylosuccinate lyase"/>
    <property type="match status" value="1"/>
</dbReference>
<comment type="pathway">
    <text evidence="1 14">Purine metabolism; IMP biosynthesis via de novo pathway; 5-amino-1-(5-phospho-D-ribosyl)imidazole-4-carboxamide from 5-amino-1-(5-phospho-D-ribosyl)imidazole-4-carboxylate: step 2/2.</text>
</comment>
<evidence type="ECO:0000256" key="1">
    <source>
        <dbReference type="ARBA" id="ARBA00004706"/>
    </source>
</evidence>
<dbReference type="Pfam" id="PF00206">
    <property type="entry name" value="Lyase_1"/>
    <property type="match status" value="1"/>
</dbReference>
<dbReference type="UniPathway" id="UPA00075">
    <property type="reaction ID" value="UER00336"/>
</dbReference>
<dbReference type="GO" id="GO:0044208">
    <property type="term" value="P:'de novo' AMP biosynthetic process"/>
    <property type="evidence" value="ECO:0007669"/>
    <property type="project" value="UniProtKB-UniPathway"/>
</dbReference>
<evidence type="ECO:0000256" key="4">
    <source>
        <dbReference type="ARBA" id="ARBA00011668"/>
    </source>
</evidence>
<proteinExistence type="inferred from homology"/>
<dbReference type="InterPro" id="IPR019468">
    <property type="entry name" value="AdenyloSucc_lyase_C"/>
</dbReference>
<comment type="subunit">
    <text evidence="4">Homotetramer. Residues from neighboring subunits contribute catalytic and substrate-binding residues to each active site.</text>
</comment>
<keyword evidence="7 14" id="KW-0658">Purine biosynthesis</keyword>
<dbReference type="Gene3D" id="1.20.200.10">
    <property type="entry name" value="Fumarase/aspartase (Central domain)"/>
    <property type="match status" value="1"/>
</dbReference>
<name>A0A7C2ZUR8_9CREN</name>
<dbReference type="PANTHER" id="PTHR43172:SF1">
    <property type="entry name" value="ADENYLOSUCCINATE LYASE"/>
    <property type="match status" value="1"/>
</dbReference>
<evidence type="ECO:0000256" key="10">
    <source>
        <dbReference type="ARBA" id="ARBA00025012"/>
    </source>
</evidence>
<keyword evidence="8 14" id="KW-0456">Lyase</keyword>
<feature type="domain" description="Adenylosuccinate lyase C-terminal" evidence="15">
    <location>
        <begin position="369"/>
        <end position="448"/>
    </location>
</feature>
<evidence type="ECO:0000256" key="13">
    <source>
        <dbReference type="NCBIfam" id="TIGR00928"/>
    </source>
</evidence>
<dbReference type="EC" id="4.3.2.2" evidence="5 13"/>
<dbReference type="InterPro" id="IPR024083">
    <property type="entry name" value="Fumarase/histidase_N"/>
</dbReference>
<evidence type="ECO:0000256" key="5">
    <source>
        <dbReference type="ARBA" id="ARBA00012339"/>
    </source>
</evidence>
<dbReference type="Pfam" id="PF10397">
    <property type="entry name" value="ADSL_C"/>
    <property type="match status" value="1"/>
</dbReference>
<evidence type="ECO:0000259" key="15">
    <source>
        <dbReference type="SMART" id="SM00998"/>
    </source>
</evidence>
<comment type="caution">
    <text evidence="16">The sequence shown here is derived from an EMBL/GenBank/DDBJ whole genome shotgun (WGS) entry which is preliminary data.</text>
</comment>
<evidence type="ECO:0000256" key="6">
    <source>
        <dbReference type="ARBA" id="ARBA00017058"/>
    </source>
</evidence>
<organism evidence="16">
    <name type="scientific">Ignisphaera aggregans</name>
    <dbReference type="NCBI Taxonomy" id="334771"/>
    <lineage>
        <taxon>Archaea</taxon>
        <taxon>Thermoproteota</taxon>
        <taxon>Thermoprotei</taxon>
        <taxon>Desulfurococcales</taxon>
        <taxon>Desulfurococcaceae</taxon>
        <taxon>Ignisphaera</taxon>
    </lineage>
</organism>
<comment type="similarity">
    <text evidence="3 14">Belongs to the lyase 1 family. Adenylosuccinate lyase subfamily.</text>
</comment>
<dbReference type="EMBL" id="DSGT01000002">
    <property type="protein sequence ID" value="HEW52745.1"/>
    <property type="molecule type" value="Genomic_DNA"/>
</dbReference>
<evidence type="ECO:0000256" key="2">
    <source>
        <dbReference type="ARBA" id="ARBA00004734"/>
    </source>
</evidence>
<evidence type="ECO:0000256" key="9">
    <source>
        <dbReference type="ARBA" id="ARBA00024477"/>
    </source>
</evidence>
<dbReference type="InterPro" id="IPR000362">
    <property type="entry name" value="Fumarate_lyase_fam"/>
</dbReference>
<protein>
    <recommendedName>
        <fullName evidence="6 13">Adenylosuccinate lyase</fullName>
        <shortName evidence="14">ASL</shortName>
        <ecNumber evidence="5 13">4.3.2.2</ecNumber>
    </recommendedName>
    <alternativeName>
        <fullName evidence="11 14">Adenylosuccinase</fullName>
    </alternativeName>
</protein>
<evidence type="ECO:0000256" key="8">
    <source>
        <dbReference type="ARBA" id="ARBA00023239"/>
    </source>
</evidence>
<reference evidence="16" key="1">
    <citation type="journal article" date="2020" name="mSystems">
        <title>Genome- and Community-Level Interaction Insights into Carbon Utilization and Element Cycling Functions of Hydrothermarchaeota in Hydrothermal Sediment.</title>
        <authorList>
            <person name="Zhou Z."/>
            <person name="Liu Y."/>
            <person name="Xu W."/>
            <person name="Pan J."/>
            <person name="Luo Z.H."/>
            <person name="Li M."/>
        </authorList>
    </citation>
    <scope>NUCLEOTIDE SEQUENCE [LARGE SCALE GENOMIC DNA]</scope>
    <source>
        <strain evidence="16">SpSt-16</strain>
    </source>
</reference>
<dbReference type="InterPro" id="IPR008948">
    <property type="entry name" value="L-Aspartase-like"/>
</dbReference>
<evidence type="ECO:0000256" key="14">
    <source>
        <dbReference type="RuleBase" id="RU361172"/>
    </source>
</evidence>
<dbReference type="GO" id="GO:0004018">
    <property type="term" value="F:N6-(1,2-dicarboxyethyl)AMP AMP-lyase (fumarate-forming) activity"/>
    <property type="evidence" value="ECO:0007669"/>
    <property type="project" value="UniProtKB-UniRule"/>
</dbReference>
<gene>
    <name evidence="16" type="ORF">ENO77_00995</name>
</gene>
<comment type="function">
    <text evidence="10">Catalyzes two reactions in de novo purine nucleotide biosynthesis. Catalyzes the breakdown of 5-aminoimidazole- (N-succinylocarboxamide) ribotide (SAICAR or 2-[5-amino-1-(5-phospho-beta-D-ribosyl)imidazole-4-carboxamido]succinate) to 5-aminoimidazole-4-carboxamide ribotide (AICAR or 5-amino-1-(5-phospho-beta-D-ribosyl)imidazole-4-carboxamide) and fumarate, and of adenylosuccinate (ADS or N(6)-(1,2-dicarboxyethyl)-AMP) to adenosine monophosphate (AMP) and fumarate.</text>
</comment>
<accession>A0A7C2ZUR8</accession>
<dbReference type="CDD" id="cd01360">
    <property type="entry name" value="Adenylsuccinate_lyase_1"/>
    <property type="match status" value="1"/>
</dbReference>
<dbReference type="InterPro" id="IPR020557">
    <property type="entry name" value="Fumarate_lyase_CS"/>
</dbReference>
<evidence type="ECO:0000256" key="3">
    <source>
        <dbReference type="ARBA" id="ARBA00008273"/>
    </source>
</evidence>
<dbReference type="NCBIfam" id="TIGR00928">
    <property type="entry name" value="purB"/>
    <property type="match status" value="1"/>
</dbReference>
<dbReference type="PROSITE" id="PS00163">
    <property type="entry name" value="FUMARATE_LYASES"/>
    <property type="match status" value="1"/>
</dbReference>
<comment type="catalytic activity">
    <reaction evidence="12">
        <text>N(6)-(1,2-dicarboxyethyl)-AMP = fumarate + AMP</text>
        <dbReference type="Rhea" id="RHEA:16853"/>
        <dbReference type="ChEBI" id="CHEBI:29806"/>
        <dbReference type="ChEBI" id="CHEBI:57567"/>
        <dbReference type="ChEBI" id="CHEBI:456215"/>
        <dbReference type="EC" id="4.3.2.2"/>
    </reaction>
    <physiologicalReaction direction="left-to-right" evidence="12">
        <dbReference type="Rhea" id="RHEA:16854"/>
    </physiologicalReaction>
</comment>
<evidence type="ECO:0000256" key="11">
    <source>
        <dbReference type="ARBA" id="ARBA00030717"/>
    </source>
</evidence>
<dbReference type="PRINTS" id="PR00145">
    <property type="entry name" value="ARGSUCLYASE"/>
</dbReference>
<dbReference type="GO" id="GO:0005829">
    <property type="term" value="C:cytosol"/>
    <property type="evidence" value="ECO:0007669"/>
    <property type="project" value="TreeGrafter"/>
</dbReference>
<dbReference type="Gene3D" id="1.10.40.30">
    <property type="entry name" value="Fumarase/aspartase (C-terminal domain)"/>
    <property type="match status" value="1"/>
</dbReference>
<dbReference type="AlphaFoldDB" id="A0A7C2ZUR8"/>
<comment type="pathway">
    <text evidence="2 14">Purine metabolism; AMP biosynthesis via de novo pathway; AMP from IMP: step 2/2.</text>
</comment>